<feature type="region of interest" description="Disordered" evidence="1">
    <location>
        <begin position="1"/>
        <end position="72"/>
    </location>
</feature>
<keyword evidence="3" id="KW-0808">Transferase</keyword>
<dbReference type="InterPro" id="IPR051678">
    <property type="entry name" value="AGP_Transferase"/>
</dbReference>
<dbReference type="CDD" id="cd05152">
    <property type="entry name" value="MPH2"/>
    <property type="match status" value="1"/>
</dbReference>
<dbReference type="InterPro" id="IPR002575">
    <property type="entry name" value="Aminoglycoside_PTrfase"/>
</dbReference>
<dbReference type="PANTHER" id="PTHR21310:SF15">
    <property type="entry name" value="AMINOGLYCOSIDE PHOSPHOTRANSFERASE DOMAIN-CONTAINING PROTEIN"/>
    <property type="match status" value="1"/>
</dbReference>
<dbReference type="InterPro" id="IPR011009">
    <property type="entry name" value="Kinase-like_dom_sf"/>
</dbReference>
<sequence length="367" mass="40031">MVVRSPSRAVGPGGATGARSTRPRPSRSPVQRSTDGEIVNQLVRTQPRTARAHRSHPDRSTGSELARPPSTDALDLDDVVALTARHGLEVDPDSLQVNEAGLDFRVIYARADGENWVLRLPRRPDVVPRLGPEAAVLELVRDRIGAAVPDWRIQQPSLIAYPLLPGQPGMTIGPDGDLHWHLDLQSPRYADSFGMLLADLHRIDVAEAQAAGLMVQGPDEVRAQWRADVATVADAFDVAPALLDRWQAWLDDDALWPDFSVLTHGELYPAHVLLGEDENITAVLDWTTAKVTDPGRDFALHHAVSTPETFARTVAAYEQAGGRTWPRLSDHSAELMAASPVGYALFALHTGVREHLALASIQLDPPF</sequence>
<feature type="domain" description="Aminoglycoside phosphotransferase" evidence="2">
    <location>
        <begin position="95"/>
        <end position="329"/>
    </location>
</feature>
<evidence type="ECO:0000256" key="1">
    <source>
        <dbReference type="SAM" id="MobiDB-lite"/>
    </source>
</evidence>
<dbReference type="Proteomes" id="UP000318693">
    <property type="component" value="Unassembled WGS sequence"/>
</dbReference>
<accession>A0A552WJH2</accession>
<dbReference type="AlphaFoldDB" id="A0A552WJH2"/>
<dbReference type="EMBL" id="VJXR01000125">
    <property type="protein sequence ID" value="TRW42887.1"/>
    <property type="molecule type" value="Genomic_DNA"/>
</dbReference>
<proteinExistence type="predicted"/>
<dbReference type="SUPFAM" id="SSF56112">
    <property type="entry name" value="Protein kinase-like (PK-like)"/>
    <property type="match status" value="1"/>
</dbReference>
<dbReference type="Gene3D" id="3.30.200.20">
    <property type="entry name" value="Phosphorylase Kinase, domain 1"/>
    <property type="match status" value="1"/>
</dbReference>
<dbReference type="Pfam" id="PF01636">
    <property type="entry name" value="APH"/>
    <property type="match status" value="1"/>
</dbReference>
<dbReference type="Gene3D" id="3.90.1200.10">
    <property type="match status" value="1"/>
</dbReference>
<organism evidence="3 4">
    <name type="scientific">Georgenia yuyongxinii</name>
    <dbReference type="NCBI Taxonomy" id="2589797"/>
    <lineage>
        <taxon>Bacteria</taxon>
        <taxon>Bacillati</taxon>
        <taxon>Actinomycetota</taxon>
        <taxon>Actinomycetes</taxon>
        <taxon>Micrococcales</taxon>
        <taxon>Bogoriellaceae</taxon>
        <taxon>Georgenia</taxon>
    </lineage>
</organism>
<evidence type="ECO:0000313" key="3">
    <source>
        <dbReference type="EMBL" id="TRW42887.1"/>
    </source>
</evidence>
<evidence type="ECO:0000313" key="4">
    <source>
        <dbReference type="Proteomes" id="UP000318693"/>
    </source>
</evidence>
<gene>
    <name evidence="3" type="ORF">FJ693_19820</name>
</gene>
<protein>
    <submittedName>
        <fullName evidence="3">Phosphotransferase</fullName>
    </submittedName>
</protein>
<keyword evidence="4" id="KW-1185">Reference proteome</keyword>
<comment type="caution">
    <text evidence="3">The sequence shown here is derived from an EMBL/GenBank/DDBJ whole genome shotgun (WGS) entry which is preliminary data.</text>
</comment>
<dbReference type="GO" id="GO:0016740">
    <property type="term" value="F:transferase activity"/>
    <property type="evidence" value="ECO:0007669"/>
    <property type="project" value="UniProtKB-KW"/>
</dbReference>
<evidence type="ECO:0000259" key="2">
    <source>
        <dbReference type="Pfam" id="PF01636"/>
    </source>
</evidence>
<name>A0A552WJH2_9MICO</name>
<dbReference type="PANTHER" id="PTHR21310">
    <property type="entry name" value="AMINOGLYCOSIDE PHOSPHOTRANSFERASE-RELATED-RELATED"/>
    <property type="match status" value="1"/>
</dbReference>
<reference evidence="3 4" key="1">
    <citation type="submission" date="2019-07" db="EMBL/GenBank/DDBJ databases">
        <title>Georgenia wutianyii sp. nov. and Georgenia *** sp. nov. isolated from plateau pika (Ochotona curzoniae) in the Qinghai-Tibet plateau of China.</title>
        <authorList>
            <person name="Tian Z."/>
        </authorList>
    </citation>
    <scope>NUCLEOTIDE SEQUENCE [LARGE SCALE GENOMIC DNA]</scope>
    <source>
        <strain evidence="3 4">Z446</strain>
    </source>
</reference>